<dbReference type="PANTHER" id="PTHR34127:SF3">
    <property type="entry name" value="INITIATION FACTOR 4F SUBUNIT (DUF1350)"/>
    <property type="match status" value="1"/>
</dbReference>
<evidence type="ECO:0000313" key="3">
    <source>
        <dbReference type="Proteomes" id="UP000825935"/>
    </source>
</evidence>
<comment type="caution">
    <text evidence="2">The sequence shown here is derived from an EMBL/GenBank/DDBJ whole genome shotgun (WGS) entry which is preliminary data.</text>
</comment>
<keyword evidence="1" id="KW-0472">Membrane</keyword>
<dbReference type="Proteomes" id="UP000825935">
    <property type="component" value="Chromosome 26"/>
</dbReference>
<evidence type="ECO:0000256" key="1">
    <source>
        <dbReference type="SAM" id="Phobius"/>
    </source>
</evidence>
<organism evidence="2 3">
    <name type="scientific">Ceratopteris richardii</name>
    <name type="common">Triangle waterfern</name>
    <dbReference type="NCBI Taxonomy" id="49495"/>
    <lineage>
        <taxon>Eukaryota</taxon>
        <taxon>Viridiplantae</taxon>
        <taxon>Streptophyta</taxon>
        <taxon>Embryophyta</taxon>
        <taxon>Tracheophyta</taxon>
        <taxon>Polypodiopsida</taxon>
        <taxon>Polypodiidae</taxon>
        <taxon>Polypodiales</taxon>
        <taxon>Pteridineae</taxon>
        <taxon>Pteridaceae</taxon>
        <taxon>Parkerioideae</taxon>
        <taxon>Ceratopteris</taxon>
    </lineage>
</organism>
<feature type="transmembrane region" description="Helical" evidence="1">
    <location>
        <begin position="124"/>
        <end position="145"/>
    </location>
</feature>
<protein>
    <submittedName>
        <fullName evidence="2">Uncharacterized protein</fullName>
    </submittedName>
</protein>
<reference evidence="2" key="1">
    <citation type="submission" date="2021-08" db="EMBL/GenBank/DDBJ databases">
        <title>WGS assembly of Ceratopteris richardii.</title>
        <authorList>
            <person name="Marchant D.B."/>
            <person name="Chen G."/>
            <person name="Jenkins J."/>
            <person name="Shu S."/>
            <person name="Leebens-Mack J."/>
            <person name="Grimwood J."/>
            <person name="Schmutz J."/>
            <person name="Soltis P."/>
            <person name="Soltis D."/>
            <person name="Chen Z.-H."/>
        </authorList>
    </citation>
    <scope>NUCLEOTIDE SEQUENCE</scope>
    <source>
        <strain evidence="2">Whitten #5841</strain>
        <tissue evidence="2">Leaf</tissue>
    </source>
</reference>
<name>A0A8T2RJI7_CERRI</name>
<keyword evidence="3" id="KW-1185">Reference proteome</keyword>
<dbReference type="Pfam" id="PF07082">
    <property type="entry name" value="DUF1350"/>
    <property type="match status" value="2"/>
</dbReference>
<accession>A0A8T2RJI7</accession>
<evidence type="ECO:0000313" key="2">
    <source>
        <dbReference type="EMBL" id="KAH7296111.1"/>
    </source>
</evidence>
<keyword evidence="1" id="KW-0812">Transmembrane</keyword>
<proteinExistence type="predicted"/>
<dbReference type="InterPro" id="IPR010765">
    <property type="entry name" value="DUF1350"/>
</dbReference>
<gene>
    <name evidence="2" type="ORF">KP509_26G009300</name>
</gene>
<dbReference type="PANTHER" id="PTHR34127">
    <property type="entry name" value="OS04G0405600 PROTEIN"/>
    <property type="match status" value="1"/>
</dbReference>
<dbReference type="OrthoDB" id="3980at2759"/>
<dbReference type="OMA" id="VYDQEAM"/>
<dbReference type="EMBL" id="CM035431">
    <property type="protein sequence ID" value="KAH7296111.1"/>
    <property type="molecule type" value="Genomic_DNA"/>
</dbReference>
<keyword evidence="1" id="KW-1133">Transmembrane helix</keyword>
<dbReference type="AlphaFoldDB" id="A0A8T2RJI7"/>
<sequence>MSSCLLNNRLDNRIAGSSSSLVLSQCQYHPLFPECNSPLLNSSLRHTGQQWKWRWWTYRRRRALSFSIKSSPPTPARENIETLRVRAAASSPQNISANTTVNRTYRRIADCIIFPPLQRRKPRALIHFIGGAFIGAVPEVTYSFFIDLLRQQDYLIIATPYNVTFEHTIAAKLVHNKFMHAKDALINGDLHVPGVNADDIGNLPVFSIGHSNGALLQMLIGCIFQENLPKASAVISFNNKPASDAVPYFEQLGPVTAQLTPLIASSPLLDASKGLSVDSFRNLLDAALPILPQYDQESLQSLQNFVEQLPLVLDQVSKGVSEFTPAPSENRRCIETDYKIKNTLLVKYKIDAIDESDIIEDILEPAMQRVGGSLTKIVLDGNHITPCVQDIRWETGRVYTPFDAVRQLLRSLALSEVRETVTSISNWFNQFL</sequence>